<proteinExistence type="predicted"/>
<reference evidence="1" key="1">
    <citation type="submission" date="2024-06" db="EMBL/GenBank/DDBJ databases">
        <title>High activity and specificity of bacteriophage cocktails against carbapenem-resistant Klebsiella pneumoniae belonging to high-risk clones CG258 and ST307.</title>
        <authorList>
            <person name="Jimenez Quiceno J."/>
            <person name="Salazar Ospina L."/>
            <person name="Tellez Carrasquilla S."/>
        </authorList>
    </citation>
    <scope>NUCLEOTIDE SEQUENCE</scope>
</reference>
<evidence type="ECO:0000313" key="1">
    <source>
        <dbReference type="EMBL" id="XCI77995.1"/>
    </source>
</evidence>
<sequence length="120" mass="13999">MIKWLLVIALFISTGVNAREGFKVVANGTKFFTWYGGVALYQDEGKDIRCKLDKSIKSVDQWGDAFKATGFSCRKDLFIVVKEYLDINRVLFIVLDPNKFDQRHTYEVDLFLEYKEDEKK</sequence>
<protein>
    <submittedName>
        <fullName evidence="1">Uncharacterized protein</fullName>
    </submittedName>
</protein>
<dbReference type="EMBL" id="PP895363">
    <property type="protein sequence ID" value="XCI77995.1"/>
    <property type="molecule type" value="Genomic_DNA"/>
</dbReference>
<accession>A0AAU8HZ87</accession>
<name>A0AAU8HZ87_9CAUD</name>
<organism evidence="1">
    <name type="scientific">Klebsiella phage FKP3</name>
    <dbReference type="NCBI Taxonomy" id="3231233"/>
    <lineage>
        <taxon>Viruses</taxon>
        <taxon>Duplodnaviria</taxon>
        <taxon>Heunggongvirae</taxon>
        <taxon>Uroviricota</taxon>
        <taxon>Caudoviricetes</taxon>
        <taxon>Stephanstirmvirinae</taxon>
        <taxon>Justusliebigvirus</taxon>
    </lineage>
</organism>